<dbReference type="EMBL" id="JASMWN010000004">
    <property type="protein sequence ID" value="MDU9003790.1"/>
    <property type="molecule type" value="Genomic_DNA"/>
</dbReference>
<dbReference type="RefSeq" id="WP_316774936.1">
    <property type="nucleotide sequence ID" value="NZ_JASMWN010000004.1"/>
</dbReference>
<evidence type="ECO:0000313" key="3">
    <source>
        <dbReference type="EMBL" id="MDU9003790.1"/>
    </source>
</evidence>
<protein>
    <submittedName>
        <fullName evidence="3">DMT family transporter</fullName>
    </submittedName>
</protein>
<feature type="transmembrane region" description="Helical" evidence="1">
    <location>
        <begin position="74"/>
        <end position="92"/>
    </location>
</feature>
<organism evidence="3 4">
    <name type="scientific">Sedimentitalea todarodis</name>
    <dbReference type="NCBI Taxonomy" id="1631240"/>
    <lineage>
        <taxon>Bacteria</taxon>
        <taxon>Pseudomonadati</taxon>
        <taxon>Pseudomonadota</taxon>
        <taxon>Alphaproteobacteria</taxon>
        <taxon>Rhodobacterales</taxon>
        <taxon>Paracoccaceae</taxon>
        <taxon>Sedimentitalea</taxon>
    </lineage>
</organism>
<dbReference type="Pfam" id="PF00892">
    <property type="entry name" value="EamA"/>
    <property type="match status" value="2"/>
</dbReference>
<sequence>MENLRGAALMTLAMLGFAIEDMFVKLLADAFPTWQIIGMLGLGGASVFAALTLLRREALFPRAALSVTVMLRNFGELIGTVGFVSAIVLTPISSASAILQATPLAVTLGAALFFHEPVGWRRWSAILAGFAGVLLIIRPGMEAFDPLSLLAVMGVVGLALRDLATRNVPRATSSFQLSFLAFLTLIPAAILLSFYSQQGVVMPAAPDWGLIVGAVVMGVASYYAIVAAMRVGEVSFVTPFRYSRLIFALIVGVFVFHETPDMPMLIGAAIIVGSGIYTLWRERKLRLARQVSLSLAASHGYETPKSI</sequence>
<keyword evidence="1" id="KW-0812">Transmembrane</keyword>
<feature type="transmembrane region" description="Helical" evidence="1">
    <location>
        <begin position="240"/>
        <end position="256"/>
    </location>
</feature>
<dbReference type="Proteomes" id="UP001255416">
    <property type="component" value="Unassembled WGS sequence"/>
</dbReference>
<dbReference type="Gene3D" id="1.10.3730.20">
    <property type="match status" value="1"/>
</dbReference>
<feature type="transmembrane region" description="Helical" evidence="1">
    <location>
        <begin position="176"/>
        <end position="196"/>
    </location>
</feature>
<keyword evidence="1" id="KW-0472">Membrane</keyword>
<evidence type="ECO:0000256" key="1">
    <source>
        <dbReference type="SAM" id="Phobius"/>
    </source>
</evidence>
<feature type="transmembrane region" description="Helical" evidence="1">
    <location>
        <begin position="208"/>
        <end position="228"/>
    </location>
</feature>
<evidence type="ECO:0000313" key="4">
    <source>
        <dbReference type="Proteomes" id="UP001255416"/>
    </source>
</evidence>
<feature type="transmembrane region" description="Helical" evidence="1">
    <location>
        <begin position="262"/>
        <end position="280"/>
    </location>
</feature>
<feature type="domain" description="EamA" evidence="2">
    <location>
        <begin position="5"/>
        <end position="137"/>
    </location>
</feature>
<feature type="transmembrane region" description="Helical" evidence="1">
    <location>
        <begin position="98"/>
        <end position="115"/>
    </location>
</feature>
<reference evidence="4" key="1">
    <citation type="submission" date="2023-05" db="EMBL/GenBank/DDBJ databases">
        <title>Sedimentitalea sp. nov. JM2-8.</title>
        <authorList>
            <person name="Huang J."/>
        </authorList>
    </citation>
    <scope>NUCLEOTIDE SEQUENCE [LARGE SCALE GENOMIC DNA]</scope>
    <source>
        <strain evidence="4">KHS03</strain>
    </source>
</reference>
<keyword evidence="4" id="KW-1185">Reference proteome</keyword>
<dbReference type="InterPro" id="IPR000620">
    <property type="entry name" value="EamA_dom"/>
</dbReference>
<dbReference type="InterPro" id="IPR037185">
    <property type="entry name" value="EmrE-like"/>
</dbReference>
<dbReference type="SUPFAM" id="SSF103481">
    <property type="entry name" value="Multidrug resistance efflux transporter EmrE"/>
    <property type="match status" value="2"/>
</dbReference>
<dbReference type="PANTHER" id="PTHR22911">
    <property type="entry name" value="ACYL-MALONYL CONDENSING ENZYME-RELATED"/>
    <property type="match status" value="1"/>
</dbReference>
<keyword evidence="1" id="KW-1133">Transmembrane helix</keyword>
<feature type="transmembrane region" description="Helical" evidence="1">
    <location>
        <begin position="122"/>
        <end position="141"/>
    </location>
</feature>
<dbReference type="PANTHER" id="PTHR22911:SF135">
    <property type="entry name" value="BLR4310 PROTEIN"/>
    <property type="match status" value="1"/>
</dbReference>
<feature type="transmembrane region" description="Helical" evidence="1">
    <location>
        <begin position="34"/>
        <end position="54"/>
    </location>
</feature>
<name>A0ABU3VCN7_9RHOB</name>
<proteinExistence type="predicted"/>
<evidence type="ECO:0000259" key="2">
    <source>
        <dbReference type="Pfam" id="PF00892"/>
    </source>
</evidence>
<feature type="domain" description="EamA" evidence="2">
    <location>
        <begin position="149"/>
        <end position="274"/>
    </location>
</feature>
<gene>
    <name evidence="3" type="ORF">QO231_07975</name>
</gene>
<accession>A0ABU3VCN7</accession>
<feature type="transmembrane region" description="Helical" evidence="1">
    <location>
        <begin position="147"/>
        <end position="164"/>
    </location>
</feature>
<comment type="caution">
    <text evidence="3">The sequence shown here is derived from an EMBL/GenBank/DDBJ whole genome shotgun (WGS) entry which is preliminary data.</text>
</comment>